<dbReference type="SUPFAM" id="SSF46785">
    <property type="entry name" value="Winged helix' DNA-binding domain"/>
    <property type="match status" value="1"/>
</dbReference>
<reference evidence="1 2" key="1">
    <citation type="submission" date="2017-11" db="EMBL/GenBank/DDBJ databases">
        <title>Draft genome sequence of magnetotactic bacterium Magnetospirillum kuznetsovii LBB-42.</title>
        <authorList>
            <person name="Grouzdev D.S."/>
            <person name="Rysina M.S."/>
            <person name="Baslerov R.V."/>
            <person name="Koziaeva V."/>
        </authorList>
    </citation>
    <scope>NUCLEOTIDE SEQUENCE [LARGE SCALE GENOMIC DNA]</scope>
    <source>
        <strain evidence="1 2">LBB-42</strain>
    </source>
</reference>
<comment type="caution">
    <text evidence="1">The sequence shown here is derived from an EMBL/GenBank/DDBJ whole genome shotgun (WGS) entry which is preliminary data.</text>
</comment>
<accession>A0A364P1I3</accession>
<dbReference type="OrthoDB" id="7471569at2"/>
<sequence>MTKTVHVGGTLQDAAKRFGDAWARAQAGDSVVPQDTVTFVSWSALAPVMTDKRHELLRHLHQTPEKSIRALARALGRDYKRVHEDLTALATVGLVERDGDCWRADYDEIHTSITLLSPQAAE</sequence>
<dbReference type="RefSeq" id="WP_112142382.1">
    <property type="nucleotide sequence ID" value="NZ_PGTO01000002.1"/>
</dbReference>
<name>A0A364P1I3_9PROT</name>
<protein>
    <submittedName>
        <fullName evidence="1">Uncharacterized protein</fullName>
    </submittedName>
</protein>
<dbReference type="InterPro" id="IPR036388">
    <property type="entry name" value="WH-like_DNA-bd_sf"/>
</dbReference>
<dbReference type="Gene3D" id="1.10.10.10">
    <property type="entry name" value="Winged helix-like DNA-binding domain superfamily/Winged helix DNA-binding domain"/>
    <property type="match status" value="1"/>
</dbReference>
<dbReference type="InterPro" id="IPR036390">
    <property type="entry name" value="WH_DNA-bd_sf"/>
</dbReference>
<dbReference type="Proteomes" id="UP000251075">
    <property type="component" value="Unassembled WGS sequence"/>
</dbReference>
<proteinExistence type="predicted"/>
<dbReference type="AlphaFoldDB" id="A0A364P1I3"/>
<dbReference type="Pfam" id="PF25212">
    <property type="entry name" value="HVO_A0114"/>
    <property type="match status" value="1"/>
</dbReference>
<evidence type="ECO:0000313" key="1">
    <source>
        <dbReference type="EMBL" id="RAU23184.1"/>
    </source>
</evidence>
<evidence type="ECO:0000313" key="2">
    <source>
        <dbReference type="Proteomes" id="UP000251075"/>
    </source>
</evidence>
<gene>
    <name evidence="1" type="ORF">CU669_03225</name>
</gene>
<dbReference type="EMBL" id="PGTO01000002">
    <property type="protein sequence ID" value="RAU23184.1"/>
    <property type="molecule type" value="Genomic_DNA"/>
</dbReference>
<organism evidence="1 2">
    <name type="scientific">Paramagnetospirillum kuznetsovii</name>
    <dbReference type="NCBI Taxonomy" id="2053833"/>
    <lineage>
        <taxon>Bacteria</taxon>
        <taxon>Pseudomonadati</taxon>
        <taxon>Pseudomonadota</taxon>
        <taxon>Alphaproteobacteria</taxon>
        <taxon>Rhodospirillales</taxon>
        <taxon>Magnetospirillaceae</taxon>
        <taxon>Paramagnetospirillum</taxon>
    </lineage>
</organism>
<keyword evidence="2" id="KW-1185">Reference proteome</keyword>